<dbReference type="OrthoDB" id="5308060at2759"/>
<dbReference type="AlphaFoldDB" id="A0A2H3JJ27"/>
<dbReference type="GO" id="GO:0016491">
    <property type="term" value="F:oxidoreductase activity"/>
    <property type="evidence" value="ECO:0007669"/>
    <property type="project" value="TreeGrafter"/>
</dbReference>
<dbReference type="OMA" id="CHGYVRA"/>
<dbReference type="EMBL" id="KB467942">
    <property type="protein sequence ID" value="PCH37748.1"/>
    <property type="molecule type" value="Genomic_DNA"/>
</dbReference>
<keyword evidence="3" id="KW-1185">Reference proteome</keyword>
<evidence type="ECO:0000256" key="1">
    <source>
        <dbReference type="SAM" id="MobiDB-lite"/>
    </source>
</evidence>
<accession>A0A2H3JJ27</accession>
<dbReference type="SUPFAM" id="SSF51735">
    <property type="entry name" value="NAD(P)-binding Rossmann-fold domains"/>
    <property type="match status" value="1"/>
</dbReference>
<dbReference type="InterPro" id="IPR013952">
    <property type="entry name" value="DUF1776_fun"/>
</dbReference>
<protein>
    <submittedName>
        <fullName evidence="2">Uncharacterized protein</fullName>
    </submittedName>
</protein>
<name>A0A2H3JJ27_WOLCO</name>
<evidence type="ECO:0000313" key="3">
    <source>
        <dbReference type="Proteomes" id="UP000218811"/>
    </source>
</evidence>
<gene>
    <name evidence="2" type="ORF">WOLCODRAFT_87586</name>
</gene>
<organism evidence="2 3">
    <name type="scientific">Wolfiporia cocos (strain MD-104)</name>
    <name type="common">Brown rot fungus</name>
    <dbReference type="NCBI Taxonomy" id="742152"/>
    <lineage>
        <taxon>Eukaryota</taxon>
        <taxon>Fungi</taxon>
        <taxon>Dikarya</taxon>
        <taxon>Basidiomycota</taxon>
        <taxon>Agaricomycotina</taxon>
        <taxon>Agaricomycetes</taxon>
        <taxon>Polyporales</taxon>
        <taxon>Phaeolaceae</taxon>
        <taxon>Wolfiporia</taxon>
    </lineage>
</organism>
<dbReference type="PANTHER" id="PTHR43313">
    <property type="entry name" value="SHORT-CHAIN DEHYDROGENASE/REDUCTASE FAMILY 9C"/>
    <property type="match status" value="1"/>
</dbReference>
<reference evidence="2 3" key="1">
    <citation type="journal article" date="2012" name="Science">
        <title>The Paleozoic origin of enzymatic lignin decomposition reconstructed from 31 fungal genomes.</title>
        <authorList>
            <person name="Floudas D."/>
            <person name="Binder M."/>
            <person name="Riley R."/>
            <person name="Barry K."/>
            <person name="Blanchette R.A."/>
            <person name="Henrissat B."/>
            <person name="Martinez A.T."/>
            <person name="Otillar R."/>
            <person name="Spatafora J.W."/>
            <person name="Yadav J.S."/>
            <person name="Aerts A."/>
            <person name="Benoit I."/>
            <person name="Boyd A."/>
            <person name="Carlson A."/>
            <person name="Copeland A."/>
            <person name="Coutinho P.M."/>
            <person name="de Vries R.P."/>
            <person name="Ferreira P."/>
            <person name="Findley K."/>
            <person name="Foster B."/>
            <person name="Gaskell J."/>
            <person name="Glotzer D."/>
            <person name="Gorecki P."/>
            <person name="Heitman J."/>
            <person name="Hesse C."/>
            <person name="Hori C."/>
            <person name="Igarashi K."/>
            <person name="Jurgens J.A."/>
            <person name="Kallen N."/>
            <person name="Kersten P."/>
            <person name="Kohler A."/>
            <person name="Kuees U."/>
            <person name="Kumar T.K.A."/>
            <person name="Kuo A."/>
            <person name="LaButti K."/>
            <person name="Larrondo L.F."/>
            <person name="Lindquist E."/>
            <person name="Ling A."/>
            <person name="Lombard V."/>
            <person name="Lucas S."/>
            <person name="Lundell T."/>
            <person name="Martin R."/>
            <person name="McLaughlin D.J."/>
            <person name="Morgenstern I."/>
            <person name="Morin E."/>
            <person name="Murat C."/>
            <person name="Nagy L.G."/>
            <person name="Nolan M."/>
            <person name="Ohm R.A."/>
            <person name="Patyshakuliyeva A."/>
            <person name="Rokas A."/>
            <person name="Ruiz-Duenas F.J."/>
            <person name="Sabat G."/>
            <person name="Salamov A."/>
            <person name="Samejima M."/>
            <person name="Schmutz J."/>
            <person name="Slot J.C."/>
            <person name="St John F."/>
            <person name="Stenlid J."/>
            <person name="Sun H."/>
            <person name="Sun S."/>
            <person name="Syed K."/>
            <person name="Tsang A."/>
            <person name="Wiebenga A."/>
            <person name="Young D."/>
            <person name="Pisabarro A."/>
            <person name="Eastwood D.C."/>
            <person name="Martin F."/>
            <person name="Cullen D."/>
            <person name="Grigoriev I.V."/>
            <person name="Hibbett D.S."/>
        </authorList>
    </citation>
    <scope>NUCLEOTIDE SEQUENCE [LARGE SCALE GENOMIC DNA]</scope>
    <source>
        <strain evidence="2 3">MD-104</strain>
    </source>
</reference>
<dbReference type="SUPFAM" id="SSF55144">
    <property type="entry name" value="LigT-like"/>
    <property type="match status" value="1"/>
</dbReference>
<dbReference type="GO" id="GO:0004112">
    <property type="term" value="F:cyclic-nucleotide phosphodiesterase activity"/>
    <property type="evidence" value="ECO:0007669"/>
    <property type="project" value="InterPro"/>
</dbReference>
<dbReference type="Pfam" id="PF08643">
    <property type="entry name" value="DUF1776"/>
    <property type="match status" value="1"/>
</dbReference>
<evidence type="ECO:0000313" key="2">
    <source>
        <dbReference type="EMBL" id="PCH37748.1"/>
    </source>
</evidence>
<dbReference type="PANTHER" id="PTHR43313:SF1">
    <property type="entry name" value="3BETA-HYDROXYSTEROID DEHYDROGENASE DHS-16"/>
    <property type="match status" value="1"/>
</dbReference>
<dbReference type="Pfam" id="PF07823">
    <property type="entry name" value="CPDase"/>
    <property type="match status" value="1"/>
</dbReference>
<sequence length="733" mass="79402">MPFTTPTVEQIEDYLESLEELLLSSLQAATPDLPRVSETVQRLWEDVSRFGPQSLPPLPNVRIPGLGAFEVPPPPPPPPPSIPSSYFPVGWVNEHPWTSLGISATVVGAGLLAGYGFRHNHARTARVRTSTGSDRRQVVVVLGGDSPSGLALILDLERNGYIVIASVTTPNAVVEVEQRSHGYVRALVLDPSHPETIPYFLRSLSATMSRRFPISSAGDPHASPSAHSYIHSVISLLTLPPPSATPPPAPFEHLSLSDTYAAYLQTTHLTPLQILQAILPLLRTSPARAQDSLSNKLARKSILICVPATDARVGVAFASAQAMSAAATLRGVEILRREIRMAALTDTSESMKNIKVVVVDVGAVGNRDSSQEPTYDLHQSMDRWTPSEKVAYGTAFASVVEGGMQYTTHRKPSDIAVFVNAIVDIVNDGQRIFISTTGAAFRIGLGRIREWVLGDRIAVGAGARTYVLASHLPTVILDAILSIPHLLISIRNALLPVPPRIVAPAPHSRSPLASSLAPENIEQGRGAPKGLGERGNDHMSETGSEADVESNEGYSSGPLMIIGISLWLVPAVSQALKIKRLMRLKPASIKSPSSFVDFEPHITLASVPTSCNLDDLRSAIPPTQTVIPIEFKSLDVGQKYFMSVYASVHDIGGLAALRSRLRESLGQNAVPAIAHLSLYYIDDADQDERSRIAELLRRSEGVIHYYEFGAKNTWYATIRYATSQKSRMVEIQE</sequence>
<dbReference type="InterPro" id="IPR009097">
    <property type="entry name" value="Cyclic_Pdiesterase"/>
</dbReference>
<feature type="compositionally biased region" description="Basic and acidic residues" evidence="1">
    <location>
        <begin position="531"/>
        <end position="540"/>
    </location>
</feature>
<dbReference type="Gene3D" id="3.90.1140.10">
    <property type="entry name" value="Cyclic phosphodiesterase"/>
    <property type="match status" value="1"/>
</dbReference>
<dbReference type="InterPro" id="IPR012386">
    <property type="entry name" value="Cyclic-nucl_3Pdiesterase"/>
</dbReference>
<dbReference type="Proteomes" id="UP000218811">
    <property type="component" value="Unassembled WGS sequence"/>
</dbReference>
<dbReference type="InterPro" id="IPR036291">
    <property type="entry name" value="NAD(P)-bd_dom_sf"/>
</dbReference>
<proteinExistence type="predicted"/>
<dbReference type="GO" id="GO:0008202">
    <property type="term" value="P:steroid metabolic process"/>
    <property type="evidence" value="ECO:0007669"/>
    <property type="project" value="TreeGrafter"/>
</dbReference>
<dbReference type="Gene3D" id="3.40.50.720">
    <property type="entry name" value="NAD(P)-binding Rossmann-like Domain"/>
    <property type="match status" value="1"/>
</dbReference>
<feature type="region of interest" description="Disordered" evidence="1">
    <location>
        <begin position="506"/>
        <end position="551"/>
    </location>
</feature>